<evidence type="ECO:0000256" key="3">
    <source>
        <dbReference type="ARBA" id="ARBA00022448"/>
    </source>
</evidence>
<dbReference type="InterPro" id="IPR036259">
    <property type="entry name" value="MFS_trans_sf"/>
</dbReference>
<dbReference type="VEuPathDB" id="FungiDB:SPBR_02590"/>
<dbReference type="GeneID" id="63675814"/>
<feature type="transmembrane region" description="Helical" evidence="10">
    <location>
        <begin position="106"/>
        <end position="128"/>
    </location>
</feature>
<accession>A0A0C2J1E3</accession>
<evidence type="ECO:0000256" key="6">
    <source>
        <dbReference type="ARBA" id="ARBA00022989"/>
    </source>
</evidence>
<dbReference type="AlphaFoldDB" id="A0A0C2J1E3"/>
<dbReference type="FunFam" id="1.20.1250.20:FF:000134">
    <property type="entry name" value="MFS sugar transporter protein"/>
    <property type="match status" value="1"/>
</dbReference>
<dbReference type="OrthoDB" id="508119at2759"/>
<evidence type="ECO:0000259" key="11">
    <source>
        <dbReference type="PROSITE" id="PS50850"/>
    </source>
</evidence>
<feature type="transmembrane region" description="Helical" evidence="10">
    <location>
        <begin position="496"/>
        <end position="514"/>
    </location>
</feature>
<name>A0A0C2J1E3_9PEZI</name>
<keyword evidence="5" id="KW-0672">Quinate metabolism</keyword>
<feature type="transmembrane region" description="Helical" evidence="10">
    <location>
        <begin position="383"/>
        <end position="403"/>
    </location>
</feature>
<evidence type="ECO:0000256" key="2">
    <source>
        <dbReference type="ARBA" id="ARBA00010992"/>
    </source>
</evidence>
<keyword evidence="7 10" id="KW-0472">Membrane</keyword>
<dbReference type="PROSITE" id="PS50850">
    <property type="entry name" value="MFS"/>
    <property type="match status" value="1"/>
</dbReference>
<evidence type="ECO:0000256" key="10">
    <source>
        <dbReference type="SAM" id="Phobius"/>
    </source>
</evidence>
<evidence type="ECO:0000256" key="9">
    <source>
        <dbReference type="SAM" id="MobiDB-lite"/>
    </source>
</evidence>
<dbReference type="GO" id="GO:0005351">
    <property type="term" value="F:carbohydrate:proton symporter activity"/>
    <property type="evidence" value="ECO:0007669"/>
    <property type="project" value="TreeGrafter"/>
</dbReference>
<dbReference type="Pfam" id="PF00083">
    <property type="entry name" value="Sugar_tr"/>
    <property type="match status" value="1"/>
</dbReference>
<dbReference type="SUPFAM" id="SSF103473">
    <property type="entry name" value="MFS general substrate transporter"/>
    <property type="match status" value="1"/>
</dbReference>
<feature type="transmembrane region" description="Helical" evidence="10">
    <location>
        <begin position="464"/>
        <end position="484"/>
    </location>
</feature>
<comment type="subcellular location">
    <subcellularLocation>
        <location evidence="1">Membrane</location>
        <topology evidence="1">Multi-pass membrane protein</topology>
    </subcellularLocation>
</comment>
<proteinExistence type="inferred from homology"/>
<feature type="transmembrane region" description="Helical" evidence="10">
    <location>
        <begin position="77"/>
        <end position="99"/>
    </location>
</feature>
<comment type="caution">
    <text evidence="12">The sequence shown here is derived from an EMBL/GenBank/DDBJ whole genome shotgun (WGS) entry which is preliminary data.</text>
</comment>
<dbReference type="InterPro" id="IPR005828">
    <property type="entry name" value="MFS_sugar_transport-like"/>
</dbReference>
<dbReference type="Proteomes" id="UP000031575">
    <property type="component" value="Unassembled WGS sequence"/>
</dbReference>
<dbReference type="InterPro" id="IPR003663">
    <property type="entry name" value="Sugar/inositol_transpt"/>
</dbReference>
<organism evidence="12 13">
    <name type="scientific">Sporothrix brasiliensis 5110</name>
    <dbReference type="NCBI Taxonomy" id="1398154"/>
    <lineage>
        <taxon>Eukaryota</taxon>
        <taxon>Fungi</taxon>
        <taxon>Dikarya</taxon>
        <taxon>Ascomycota</taxon>
        <taxon>Pezizomycotina</taxon>
        <taxon>Sordariomycetes</taxon>
        <taxon>Sordariomycetidae</taxon>
        <taxon>Ophiostomatales</taxon>
        <taxon>Ophiostomataceae</taxon>
        <taxon>Sporothrix</taxon>
    </lineage>
</organism>
<keyword evidence="4 10" id="KW-0812">Transmembrane</keyword>
<evidence type="ECO:0000313" key="13">
    <source>
        <dbReference type="Proteomes" id="UP000031575"/>
    </source>
</evidence>
<gene>
    <name evidence="12" type="ORF">SPBR_02590</name>
</gene>
<dbReference type="InterPro" id="IPR050360">
    <property type="entry name" value="MFS_Sugar_Transporters"/>
</dbReference>
<evidence type="ECO:0000256" key="7">
    <source>
        <dbReference type="ARBA" id="ARBA00023136"/>
    </source>
</evidence>
<keyword evidence="13" id="KW-1185">Reference proteome</keyword>
<evidence type="ECO:0000256" key="8">
    <source>
        <dbReference type="ARBA" id="ARBA00043213"/>
    </source>
</evidence>
<feature type="region of interest" description="Disordered" evidence="9">
    <location>
        <begin position="271"/>
        <end position="292"/>
    </location>
</feature>
<feature type="transmembrane region" description="Helical" evidence="10">
    <location>
        <begin position="429"/>
        <end position="452"/>
    </location>
</feature>
<evidence type="ECO:0000256" key="5">
    <source>
        <dbReference type="ARBA" id="ARBA00022911"/>
    </source>
</evidence>
<feature type="transmembrane region" description="Helical" evidence="10">
    <location>
        <begin position="202"/>
        <end position="220"/>
    </location>
</feature>
<keyword evidence="6 10" id="KW-1133">Transmembrane helix</keyword>
<feature type="domain" description="Major facilitator superfamily (MFS) profile" evidence="11">
    <location>
        <begin position="28"/>
        <end position="518"/>
    </location>
</feature>
<evidence type="ECO:0000313" key="12">
    <source>
        <dbReference type="EMBL" id="KIH92840.1"/>
    </source>
</evidence>
<sequence>MKYLTNPFAVPESSGLPREVFGWRPYLVTFSASWAAACYGYDGGFIGGTLALPSFQHAFGLDDAASAKALAGLKSNIVTTFQAGAFFGAIVGYFAGAVLGVGRKPALLAAMATMVVGSILELFAHVAMLYTGRALTGLAVGSAMLVLPIYIAEVAPNAIRGRLVAIFEIMVQVFLVLGFWVNYGVVRNLPGATSSAQWRIPFALQFIPAVLCIVSVPCMIESPRWLLTRGRVDEARAALAWVRHLPDDHALVQAELADAQASIALEQELDDGRGVGSSSGRSGRSGRRPPAGVVREHRRLWRELAAPGVRNRVLLSVALMMLQQLTGINAVNYFSPVIFQELGYSTTEVALLATGVYGIVKMVSSVLFSFFVVDRFGRRPPMLVGAVVMAVCMFYVGAFAKIVGSSPATATATATATAQVGGGSPGGQAALAMIYIYIIANSASWTSIPWIFAAEVFPTRVRSFAMMFPTCTQYLGQFVVVYSLPYMVNSIQYGTYLFYAAWIVVGFVFTYFFVPETKGVTLEDMDLLFDAGAPVWARAARRRYETAHAAGVTAVAVHRLETDGKEVQVGGVEQIEGA</sequence>
<dbReference type="GO" id="GO:0016020">
    <property type="term" value="C:membrane"/>
    <property type="evidence" value="ECO:0007669"/>
    <property type="project" value="UniProtKB-SubCell"/>
</dbReference>
<dbReference type="InterPro" id="IPR020846">
    <property type="entry name" value="MFS_dom"/>
</dbReference>
<dbReference type="PANTHER" id="PTHR48022">
    <property type="entry name" value="PLASTIDIC GLUCOSE TRANSPORTER 4"/>
    <property type="match status" value="1"/>
</dbReference>
<dbReference type="RefSeq" id="XP_040620850.1">
    <property type="nucleotide sequence ID" value="XM_040760893.1"/>
</dbReference>
<comment type="similarity">
    <text evidence="2">Belongs to the major facilitator superfamily. Sugar transporter (TC 2.A.1.1) family.</text>
</comment>
<keyword evidence="3" id="KW-0813">Transport</keyword>
<dbReference type="EMBL" id="AWTV01000006">
    <property type="protein sequence ID" value="KIH92840.1"/>
    <property type="molecule type" value="Genomic_DNA"/>
</dbReference>
<dbReference type="PANTHER" id="PTHR48022:SF34">
    <property type="entry name" value="MAJOR FACILITATOR SUPERFAMILY (MFS) PROFILE DOMAIN-CONTAINING PROTEIN-RELATED"/>
    <property type="match status" value="1"/>
</dbReference>
<dbReference type="HOGENOM" id="CLU_001265_30_12_1"/>
<evidence type="ECO:0000256" key="4">
    <source>
        <dbReference type="ARBA" id="ARBA00022692"/>
    </source>
</evidence>
<dbReference type="Gene3D" id="1.20.1250.20">
    <property type="entry name" value="MFS general substrate transporter like domains"/>
    <property type="match status" value="1"/>
</dbReference>
<protein>
    <recommendedName>
        <fullName evidence="8">Quinate transporter</fullName>
    </recommendedName>
</protein>
<feature type="transmembrane region" description="Helical" evidence="10">
    <location>
        <begin position="349"/>
        <end position="371"/>
    </location>
</feature>
<dbReference type="PROSITE" id="PS00216">
    <property type="entry name" value="SUGAR_TRANSPORT_1"/>
    <property type="match status" value="1"/>
</dbReference>
<dbReference type="PROSITE" id="PS00217">
    <property type="entry name" value="SUGAR_TRANSPORT_2"/>
    <property type="match status" value="1"/>
</dbReference>
<feature type="transmembrane region" description="Helical" evidence="10">
    <location>
        <begin position="313"/>
        <end position="334"/>
    </location>
</feature>
<dbReference type="PRINTS" id="PR00171">
    <property type="entry name" value="SUGRTRNSPORT"/>
</dbReference>
<dbReference type="InterPro" id="IPR005829">
    <property type="entry name" value="Sugar_transporter_CS"/>
</dbReference>
<reference evidence="12 13" key="1">
    <citation type="journal article" date="2014" name="BMC Genomics">
        <title>Comparative genomics of the major fungal agents of human and animal Sporotrichosis: Sporothrix schenckii and Sporothrix brasiliensis.</title>
        <authorList>
            <person name="Teixeira M.M."/>
            <person name="de Almeida L.G."/>
            <person name="Kubitschek-Barreira P."/>
            <person name="Alves F.L."/>
            <person name="Kioshima E.S."/>
            <person name="Abadio A.K."/>
            <person name="Fernandes L."/>
            <person name="Derengowski L.S."/>
            <person name="Ferreira K.S."/>
            <person name="Souza R.C."/>
            <person name="Ruiz J.C."/>
            <person name="de Andrade N.C."/>
            <person name="Paes H.C."/>
            <person name="Nicola A.M."/>
            <person name="Albuquerque P."/>
            <person name="Gerber A.L."/>
            <person name="Martins V.P."/>
            <person name="Peconick L.D."/>
            <person name="Neto A.V."/>
            <person name="Chaucanez C.B."/>
            <person name="Silva P.A."/>
            <person name="Cunha O.L."/>
            <person name="de Oliveira F.F."/>
            <person name="dos Santos T.C."/>
            <person name="Barros A.L."/>
            <person name="Soares M.A."/>
            <person name="de Oliveira L.M."/>
            <person name="Marini M.M."/>
            <person name="Villalobos-Duno H."/>
            <person name="Cunha M.M."/>
            <person name="de Hoog S."/>
            <person name="da Silveira J.F."/>
            <person name="Henrissat B."/>
            <person name="Nino-Vega G.A."/>
            <person name="Cisalpino P.S."/>
            <person name="Mora-Montes H.M."/>
            <person name="Almeida S.R."/>
            <person name="Stajich J.E."/>
            <person name="Lopes-Bezerra L.M."/>
            <person name="Vasconcelos A.T."/>
            <person name="Felipe M.S."/>
        </authorList>
    </citation>
    <scope>NUCLEOTIDE SEQUENCE [LARGE SCALE GENOMIC DNA]</scope>
    <source>
        <strain evidence="12 13">5110</strain>
    </source>
</reference>
<evidence type="ECO:0000256" key="1">
    <source>
        <dbReference type="ARBA" id="ARBA00004141"/>
    </source>
</evidence>
<feature type="transmembrane region" description="Helical" evidence="10">
    <location>
        <begin position="163"/>
        <end position="182"/>
    </location>
</feature>
<feature type="transmembrane region" description="Helical" evidence="10">
    <location>
        <begin position="134"/>
        <end position="151"/>
    </location>
</feature>